<evidence type="ECO:0000256" key="1">
    <source>
        <dbReference type="SAM" id="MobiDB-lite"/>
    </source>
</evidence>
<accession>A0ABR3FQ01</accession>
<name>A0ABR3FQ01_9AGAR</name>
<sequence length="424" mass="48069">DPQDLVQDHDYYCDPASATDDQCCLLRAGNTLFRVLNIVLCRDNSAFSRRLWFGRKDYGVIIIPGGVNRFRDLLWALHTLPPDFHFGSQSSDSDDHRYTILHDIPLHRLLNIAELAHEYTFPSFERWAVEGIYRFLLRCSDPESTIPLPGSASSSSSSITFVTMDSSSTKEIDPDEIYGRILKVSLQSRHPHLLDLLAQRLVARILWYNYLPGPALMEPIMKNRSNKTVDTLLGAIHYRMLVDLPQTERSKNQHTPPPQPVFPPDMPVEQRMEFLAAHHSLTSLWKKVRDNPPELRCQAPLPDPSSSKRSSRSSTSKKSFRPRLLSRRESSSSSGSSETEPPSLHASCGDTWKRVWWSGSRYAENRSKSQDDILGMLKTTMLRLRKITADDSSICLDCALEGLEALDVIRDKVIDGLPGMFVYG</sequence>
<reference evidence="2 3" key="1">
    <citation type="submission" date="2024-02" db="EMBL/GenBank/DDBJ databases">
        <title>A draft genome for the cacao thread blight pathogen Marasmius crinis-equi.</title>
        <authorList>
            <person name="Cohen S.P."/>
            <person name="Baruah I.K."/>
            <person name="Amoako-Attah I."/>
            <person name="Bukari Y."/>
            <person name="Meinhardt L.W."/>
            <person name="Bailey B.A."/>
        </authorList>
    </citation>
    <scope>NUCLEOTIDE SEQUENCE [LARGE SCALE GENOMIC DNA]</scope>
    <source>
        <strain evidence="2 3">GH-76</strain>
    </source>
</reference>
<gene>
    <name evidence="2" type="ORF">V5O48_004586</name>
</gene>
<feature type="compositionally biased region" description="Low complexity" evidence="1">
    <location>
        <begin position="305"/>
        <end position="317"/>
    </location>
</feature>
<protein>
    <submittedName>
        <fullName evidence="2">Uncharacterized protein</fullName>
    </submittedName>
</protein>
<evidence type="ECO:0000313" key="3">
    <source>
        <dbReference type="Proteomes" id="UP001465976"/>
    </source>
</evidence>
<feature type="region of interest" description="Disordered" evidence="1">
    <location>
        <begin position="292"/>
        <end position="347"/>
    </location>
</feature>
<keyword evidence="3" id="KW-1185">Reference proteome</keyword>
<feature type="region of interest" description="Disordered" evidence="1">
    <location>
        <begin position="247"/>
        <end position="266"/>
    </location>
</feature>
<organism evidence="2 3">
    <name type="scientific">Marasmius crinis-equi</name>
    <dbReference type="NCBI Taxonomy" id="585013"/>
    <lineage>
        <taxon>Eukaryota</taxon>
        <taxon>Fungi</taxon>
        <taxon>Dikarya</taxon>
        <taxon>Basidiomycota</taxon>
        <taxon>Agaricomycotina</taxon>
        <taxon>Agaricomycetes</taxon>
        <taxon>Agaricomycetidae</taxon>
        <taxon>Agaricales</taxon>
        <taxon>Marasmiineae</taxon>
        <taxon>Marasmiaceae</taxon>
        <taxon>Marasmius</taxon>
    </lineage>
</organism>
<dbReference type="EMBL" id="JBAHYK010000159">
    <property type="protein sequence ID" value="KAL0577391.1"/>
    <property type="molecule type" value="Genomic_DNA"/>
</dbReference>
<proteinExistence type="predicted"/>
<feature type="compositionally biased region" description="Low complexity" evidence="1">
    <location>
        <begin position="331"/>
        <end position="344"/>
    </location>
</feature>
<comment type="caution">
    <text evidence="2">The sequence shown here is derived from an EMBL/GenBank/DDBJ whole genome shotgun (WGS) entry which is preliminary data.</text>
</comment>
<evidence type="ECO:0000313" key="2">
    <source>
        <dbReference type="EMBL" id="KAL0577391.1"/>
    </source>
</evidence>
<dbReference type="Proteomes" id="UP001465976">
    <property type="component" value="Unassembled WGS sequence"/>
</dbReference>
<feature type="compositionally biased region" description="Pro residues" evidence="1">
    <location>
        <begin position="255"/>
        <end position="266"/>
    </location>
</feature>
<feature type="non-terminal residue" evidence="2">
    <location>
        <position position="1"/>
    </location>
</feature>